<dbReference type="SUPFAM" id="SSF46689">
    <property type="entry name" value="Homeodomain-like"/>
    <property type="match status" value="1"/>
</dbReference>
<accession>A0ABX0SXW9</accession>
<dbReference type="Pfam" id="PF00440">
    <property type="entry name" value="TetR_N"/>
    <property type="match status" value="1"/>
</dbReference>
<feature type="DNA-binding region" description="H-T-H motif" evidence="4">
    <location>
        <begin position="34"/>
        <end position="53"/>
    </location>
</feature>
<comment type="caution">
    <text evidence="7">The sequence shown here is derived from an EMBL/GenBank/DDBJ whole genome shotgun (WGS) entry which is preliminary data.</text>
</comment>
<evidence type="ECO:0000256" key="1">
    <source>
        <dbReference type="ARBA" id="ARBA00023015"/>
    </source>
</evidence>
<dbReference type="InterPro" id="IPR050109">
    <property type="entry name" value="HTH-type_TetR-like_transc_reg"/>
</dbReference>
<feature type="compositionally biased region" description="Polar residues" evidence="5">
    <location>
        <begin position="218"/>
        <end position="228"/>
    </location>
</feature>
<evidence type="ECO:0000256" key="2">
    <source>
        <dbReference type="ARBA" id="ARBA00023125"/>
    </source>
</evidence>
<evidence type="ECO:0000256" key="4">
    <source>
        <dbReference type="PROSITE-ProRule" id="PRU00335"/>
    </source>
</evidence>
<keyword evidence="8" id="KW-1185">Reference proteome</keyword>
<dbReference type="EMBL" id="JAANOU010000001">
    <property type="protein sequence ID" value="NIH80474.1"/>
    <property type="molecule type" value="Genomic_DNA"/>
</dbReference>
<name>A0ABX0SXW9_9PSEU</name>
<dbReference type="Proteomes" id="UP000754495">
    <property type="component" value="Unassembled WGS sequence"/>
</dbReference>
<gene>
    <name evidence="7" type="ORF">FHX46_003004</name>
</gene>
<proteinExistence type="predicted"/>
<evidence type="ECO:0000313" key="8">
    <source>
        <dbReference type="Proteomes" id="UP000754495"/>
    </source>
</evidence>
<keyword evidence="3" id="KW-0804">Transcription</keyword>
<keyword evidence="1" id="KW-0805">Transcription regulation</keyword>
<evidence type="ECO:0000256" key="3">
    <source>
        <dbReference type="ARBA" id="ARBA00023163"/>
    </source>
</evidence>
<reference evidence="7 8" key="1">
    <citation type="submission" date="2020-03" db="EMBL/GenBank/DDBJ databases">
        <title>Sequencing the genomes of 1000 actinobacteria strains.</title>
        <authorList>
            <person name="Klenk H.-P."/>
        </authorList>
    </citation>
    <scope>NUCLEOTIDE SEQUENCE [LARGE SCALE GENOMIC DNA]</scope>
    <source>
        <strain evidence="7 8">DSM 45668</strain>
    </source>
</reference>
<evidence type="ECO:0000259" key="6">
    <source>
        <dbReference type="PROSITE" id="PS50977"/>
    </source>
</evidence>
<feature type="domain" description="HTH tetR-type" evidence="6">
    <location>
        <begin position="12"/>
        <end position="71"/>
    </location>
</feature>
<dbReference type="PRINTS" id="PR00455">
    <property type="entry name" value="HTHTETR"/>
</dbReference>
<dbReference type="Gene3D" id="1.10.357.10">
    <property type="entry name" value="Tetracycline Repressor, domain 2"/>
    <property type="match status" value="1"/>
</dbReference>
<protein>
    <submittedName>
        <fullName evidence="7">AcrR family transcriptional regulator</fullName>
    </submittedName>
</protein>
<feature type="region of interest" description="Disordered" evidence="5">
    <location>
        <begin position="195"/>
        <end position="234"/>
    </location>
</feature>
<evidence type="ECO:0000313" key="7">
    <source>
        <dbReference type="EMBL" id="NIH80474.1"/>
    </source>
</evidence>
<keyword evidence="2 4" id="KW-0238">DNA-binding</keyword>
<sequence>MARKAARHAEAERNDRALLEAAKKVLSRDGAHASMAKVAAEAGVGIATVYRRYRTKDELFQHMCALSLDQWIDAAEQGLRHDDPWEGLVHYATTAVEFSGGSLGSLAGTIAITDDMARKFTRAEELMAELVARAHAAGVLRSDATPLDIALLIEQLGKSPLVDQLERQGRTDLTDAAANARGRVIAIALDGLRAGNPPLPGTAPTPDLFSGRWEHDPTTQAPSATTRRNPAHSG</sequence>
<dbReference type="SUPFAM" id="SSF48498">
    <property type="entry name" value="Tetracyclin repressor-like, C-terminal domain"/>
    <property type="match status" value="1"/>
</dbReference>
<evidence type="ECO:0000256" key="5">
    <source>
        <dbReference type="SAM" id="MobiDB-lite"/>
    </source>
</evidence>
<dbReference type="RefSeq" id="WP_167114747.1">
    <property type="nucleotide sequence ID" value="NZ_JAANOU010000001.1"/>
</dbReference>
<organism evidence="7 8">
    <name type="scientific">Amycolatopsis viridis</name>
    <dbReference type="NCBI Taxonomy" id="185678"/>
    <lineage>
        <taxon>Bacteria</taxon>
        <taxon>Bacillati</taxon>
        <taxon>Actinomycetota</taxon>
        <taxon>Actinomycetes</taxon>
        <taxon>Pseudonocardiales</taxon>
        <taxon>Pseudonocardiaceae</taxon>
        <taxon>Amycolatopsis</taxon>
    </lineage>
</organism>
<dbReference type="InterPro" id="IPR036271">
    <property type="entry name" value="Tet_transcr_reg_TetR-rel_C_sf"/>
</dbReference>
<dbReference type="InterPro" id="IPR001647">
    <property type="entry name" value="HTH_TetR"/>
</dbReference>
<dbReference type="InterPro" id="IPR009057">
    <property type="entry name" value="Homeodomain-like_sf"/>
</dbReference>
<dbReference type="PANTHER" id="PTHR30055:SF234">
    <property type="entry name" value="HTH-TYPE TRANSCRIPTIONAL REGULATOR BETI"/>
    <property type="match status" value="1"/>
</dbReference>
<dbReference type="PANTHER" id="PTHR30055">
    <property type="entry name" value="HTH-TYPE TRANSCRIPTIONAL REGULATOR RUTR"/>
    <property type="match status" value="1"/>
</dbReference>
<dbReference type="PROSITE" id="PS50977">
    <property type="entry name" value="HTH_TETR_2"/>
    <property type="match status" value="1"/>
</dbReference>